<dbReference type="OrthoDB" id="70849at2157"/>
<protein>
    <submittedName>
        <fullName evidence="1">Uncharacterized protein</fullName>
    </submittedName>
</protein>
<keyword evidence="2" id="KW-1185">Reference proteome</keyword>
<gene>
    <name evidence="1" type="ORF">FAD_1281</name>
</gene>
<dbReference type="Proteomes" id="UP000192050">
    <property type="component" value="Chromosome"/>
</dbReference>
<dbReference type="KEGG" id="fai:FAD_1281"/>
<name>A0A1V0N4X9_9ARCH</name>
<reference evidence="1 2" key="1">
    <citation type="submission" date="2011-10" db="EMBL/GenBank/DDBJ databases">
        <title>Metabolic and evolutionary patterns in the extreme acidophile Ferroplasma acidiphilum.</title>
        <authorList>
            <person name="Golyshina O.V."/>
            <person name="Kozyavkin S.A."/>
            <person name="Tatusov R.L."/>
            <person name="Slesarev A.I."/>
            <person name="Golyshin P.N."/>
        </authorList>
    </citation>
    <scope>NUCLEOTIDE SEQUENCE [LARGE SCALE GENOMIC DNA]</scope>
    <source>
        <strain evidence="2">Y</strain>
    </source>
</reference>
<proteinExistence type="predicted"/>
<organism evidence="1 2">
    <name type="scientific">Ferroplasma acidiphilum</name>
    <dbReference type="NCBI Taxonomy" id="74969"/>
    <lineage>
        <taxon>Archaea</taxon>
        <taxon>Methanobacteriati</taxon>
        <taxon>Thermoplasmatota</taxon>
        <taxon>Thermoplasmata</taxon>
        <taxon>Thermoplasmatales</taxon>
        <taxon>Ferroplasmaceae</taxon>
        <taxon>Ferroplasma</taxon>
    </lineage>
</organism>
<accession>A0A1V0N4X9</accession>
<evidence type="ECO:0000313" key="1">
    <source>
        <dbReference type="EMBL" id="ARD85149.1"/>
    </source>
</evidence>
<evidence type="ECO:0000313" key="2">
    <source>
        <dbReference type="Proteomes" id="UP000192050"/>
    </source>
</evidence>
<dbReference type="STRING" id="74969.FAD_1281"/>
<dbReference type="AlphaFoldDB" id="A0A1V0N4X9"/>
<sequence>MAIHMDEYRTTKICPQCGSLRINWIAGGIAGPVYKCEECNYVGVFVLEVKLKDLEKFQKEIREGKK</sequence>
<dbReference type="EMBL" id="CP015363">
    <property type="protein sequence ID" value="ARD85149.1"/>
    <property type="molecule type" value="Genomic_DNA"/>
</dbReference>